<dbReference type="AlphaFoldDB" id="A0AAE1UG07"/>
<evidence type="ECO:0000256" key="1">
    <source>
        <dbReference type="SAM" id="MobiDB-lite"/>
    </source>
</evidence>
<comment type="caution">
    <text evidence="2">The sequence shown here is derived from an EMBL/GenBank/DDBJ whole genome shotgun (WGS) entry which is preliminary data.</text>
</comment>
<sequence length="75" mass="8362">MVEAYGITESIFPRDTEEMTHPGPANGHRFSATPHQGYTVHTGIVTEAQHYNTWLRIDDSECVAAKLNDICMKNG</sequence>
<organism evidence="2 3">
    <name type="scientific">Petrolisthes manimaculis</name>
    <dbReference type="NCBI Taxonomy" id="1843537"/>
    <lineage>
        <taxon>Eukaryota</taxon>
        <taxon>Metazoa</taxon>
        <taxon>Ecdysozoa</taxon>
        <taxon>Arthropoda</taxon>
        <taxon>Crustacea</taxon>
        <taxon>Multicrustacea</taxon>
        <taxon>Malacostraca</taxon>
        <taxon>Eumalacostraca</taxon>
        <taxon>Eucarida</taxon>
        <taxon>Decapoda</taxon>
        <taxon>Pleocyemata</taxon>
        <taxon>Anomura</taxon>
        <taxon>Galatheoidea</taxon>
        <taxon>Porcellanidae</taxon>
        <taxon>Petrolisthes</taxon>
    </lineage>
</organism>
<accession>A0AAE1UG07</accession>
<name>A0AAE1UG07_9EUCA</name>
<dbReference type="EMBL" id="JAWZYT010000885">
    <property type="protein sequence ID" value="KAK4317840.1"/>
    <property type="molecule type" value="Genomic_DNA"/>
</dbReference>
<evidence type="ECO:0000313" key="3">
    <source>
        <dbReference type="Proteomes" id="UP001292094"/>
    </source>
</evidence>
<protein>
    <submittedName>
        <fullName evidence="2">Uncharacterized protein</fullName>
    </submittedName>
</protein>
<proteinExistence type="predicted"/>
<keyword evidence="3" id="KW-1185">Reference proteome</keyword>
<reference evidence="2" key="1">
    <citation type="submission" date="2023-11" db="EMBL/GenBank/DDBJ databases">
        <title>Genome assemblies of two species of porcelain crab, Petrolisthes cinctipes and Petrolisthes manimaculis (Anomura: Porcellanidae).</title>
        <authorList>
            <person name="Angst P."/>
        </authorList>
    </citation>
    <scope>NUCLEOTIDE SEQUENCE</scope>
    <source>
        <strain evidence="2">PB745_02</strain>
        <tissue evidence="2">Gill</tissue>
    </source>
</reference>
<feature type="region of interest" description="Disordered" evidence="1">
    <location>
        <begin position="1"/>
        <end position="33"/>
    </location>
</feature>
<gene>
    <name evidence="2" type="ORF">Pmani_011079</name>
</gene>
<evidence type="ECO:0000313" key="2">
    <source>
        <dbReference type="EMBL" id="KAK4317840.1"/>
    </source>
</evidence>
<dbReference type="Proteomes" id="UP001292094">
    <property type="component" value="Unassembled WGS sequence"/>
</dbReference>